<dbReference type="InterPro" id="IPR036397">
    <property type="entry name" value="RNaseH_sf"/>
</dbReference>
<dbReference type="GO" id="GO:0003676">
    <property type="term" value="F:nucleic acid binding"/>
    <property type="evidence" value="ECO:0007669"/>
    <property type="project" value="InterPro"/>
</dbReference>
<name>A0A9P1FYN6_9DINO</name>
<dbReference type="Proteomes" id="UP001152797">
    <property type="component" value="Unassembled WGS sequence"/>
</dbReference>
<comment type="caution">
    <text evidence="3">The sequence shown here is derived from an EMBL/GenBank/DDBJ whole genome shotgun (WGS) entry which is preliminary data.</text>
</comment>
<reference evidence="3" key="1">
    <citation type="submission" date="2022-10" db="EMBL/GenBank/DDBJ databases">
        <authorList>
            <person name="Chen Y."/>
            <person name="Dougan E. K."/>
            <person name="Chan C."/>
            <person name="Rhodes N."/>
            <person name="Thang M."/>
        </authorList>
    </citation>
    <scope>NUCLEOTIDE SEQUENCE</scope>
</reference>
<dbReference type="EMBL" id="CAMXCT020001966">
    <property type="protein sequence ID" value="CAL1147909.1"/>
    <property type="molecule type" value="Genomic_DNA"/>
</dbReference>
<sequence length="789" mass="88903">MPHAETPNQVVAIDFVQVELKRESRDGTVEEVVRNVLTVVDLATDFCQQIVVPREKHAFSKAFHQVWGRPYGVPKTVFMDPDHRAMSSEWQRYLVRNNIQLLYAAAESHWQLGKVEVVNRILRGMAQRREPRHAGSLADVDEQRNIVSQSQVLADPTFSAKLHLREIAAKAFLEEHARDTWRRAVGGLRPIAEDEVQFRALSKALEQGDMPDDVERADEQLREKSEGGPRKIRRRFYRSQAYWEARAAGMPPHGALHEGETPNVVHDLGQAEPNSVLMQPDQNMSLEPDDTSQQESVEPPNSDQSMPDFNAPVEVPVPPDDELQVTSNRRKPKETKHLILSLCAAKRWKLWGADIKTAFLSGDPSQRDIFFRPPKEIKEWMNLSNDDLFRLEKAAYGLAEAPRAWFLRLSRELKSAGLLVSQLDPCLYSLRSKNGKLLGICGVHVDDLIGGGEKEMDDALSNLRKQLPFGDFRTFTIRYTGIEIRQCPNTFAIELGQEAYIDALEPVETKPLGSANTPLKDASIMRTCAGQLAWVANSTRPDQAFLASFLQGIQDKGTVAHVQLYNKAIREMKQRKVCLRFPSGIDVKDWRLMCISDAGWGTRANGESQGGFILCITTPTIFERRRTVCWIIDWQSKKLRRVVRSSVAAETLAGQNGLDSIEAFQAMLAEVLDGLTPRQFREIVPTNPAALVIDSKGFFDAITRSCCSQAVSVEKRLQIDYAIAKETTVNQNIIVFWVNNLRMSSDCLTKLKGDTKPLYEILDEGTYEITLCTQSGKKEKQGVEPKPED</sequence>
<dbReference type="InterPro" id="IPR012337">
    <property type="entry name" value="RNaseH-like_sf"/>
</dbReference>
<dbReference type="PROSITE" id="PS50994">
    <property type="entry name" value="INTEGRASE"/>
    <property type="match status" value="1"/>
</dbReference>
<dbReference type="SUPFAM" id="SSF53098">
    <property type="entry name" value="Ribonuclease H-like"/>
    <property type="match status" value="1"/>
</dbReference>
<feature type="compositionally biased region" description="Basic and acidic residues" evidence="1">
    <location>
        <begin position="213"/>
        <end position="229"/>
    </location>
</feature>
<proteinExistence type="predicted"/>
<feature type="region of interest" description="Disordered" evidence="1">
    <location>
        <begin position="207"/>
        <end position="233"/>
    </location>
</feature>
<dbReference type="Pfam" id="PF07727">
    <property type="entry name" value="RVT_2"/>
    <property type="match status" value="1"/>
</dbReference>
<dbReference type="EMBL" id="CAMXCT030001966">
    <property type="protein sequence ID" value="CAL4781846.1"/>
    <property type="molecule type" value="Genomic_DNA"/>
</dbReference>
<evidence type="ECO:0000313" key="6">
    <source>
        <dbReference type="Proteomes" id="UP001152797"/>
    </source>
</evidence>
<keyword evidence="6" id="KW-1185">Reference proteome</keyword>
<feature type="region of interest" description="Disordered" evidence="1">
    <location>
        <begin position="280"/>
        <end position="330"/>
    </location>
</feature>
<accession>A0A9P1FYN6</accession>
<dbReference type="AlphaFoldDB" id="A0A9P1FYN6"/>
<evidence type="ECO:0000256" key="1">
    <source>
        <dbReference type="SAM" id="MobiDB-lite"/>
    </source>
</evidence>
<dbReference type="Gene3D" id="3.30.420.10">
    <property type="entry name" value="Ribonuclease H-like superfamily/Ribonuclease H"/>
    <property type="match status" value="1"/>
</dbReference>
<dbReference type="InterPro" id="IPR001584">
    <property type="entry name" value="Integrase_cat-core"/>
</dbReference>
<feature type="domain" description="Integrase catalytic" evidence="2">
    <location>
        <begin position="3"/>
        <end position="123"/>
    </location>
</feature>
<protein>
    <submittedName>
        <fullName evidence="5">Retrovirus-related Pol polyprotein from transposon RE1 (Retro element 1) (AtRE1)</fullName>
    </submittedName>
</protein>
<evidence type="ECO:0000313" key="5">
    <source>
        <dbReference type="EMBL" id="CAL4781846.1"/>
    </source>
</evidence>
<dbReference type="InterPro" id="IPR013103">
    <property type="entry name" value="RVT_2"/>
</dbReference>
<dbReference type="GO" id="GO:0015074">
    <property type="term" value="P:DNA integration"/>
    <property type="evidence" value="ECO:0007669"/>
    <property type="project" value="InterPro"/>
</dbReference>
<gene>
    <name evidence="3" type="ORF">C1SCF055_LOCUS21179</name>
</gene>
<dbReference type="OrthoDB" id="435351at2759"/>
<evidence type="ECO:0000313" key="3">
    <source>
        <dbReference type="EMBL" id="CAI3994534.1"/>
    </source>
</evidence>
<reference evidence="4" key="2">
    <citation type="submission" date="2024-04" db="EMBL/GenBank/DDBJ databases">
        <authorList>
            <person name="Chen Y."/>
            <person name="Shah S."/>
            <person name="Dougan E. K."/>
            <person name="Thang M."/>
            <person name="Chan C."/>
        </authorList>
    </citation>
    <scope>NUCLEOTIDE SEQUENCE [LARGE SCALE GENOMIC DNA]</scope>
</reference>
<organism evidence="3">
    <name type="scientific">Cladocopium goreaui</name>
    <dbReference type="NCBI Taxonomy" id="2562237"/>
    <lineage>
        <taxon>Eukaryota</taxon>
        <taxon>Sar</taxon>
        <taxon>Alveolata</taxon>
        <taxon>Dinophyceae</taxon>
        <taxon>Suessiales</taxon>
        <taxon>Symbiodiniaceae</taxon>
        <taxon>Cladocopium</taxon>
    </lineage>
</organism>
<evidence type="ECO:0000313" key="4">
    <source>
        <dbReference type="EMBL" id="CAL1147909.1"/>
    </source>
</evidence>
<feature type="compositionally biased region" description="Polar residues" evidence="1">
    <location>
        <begin position="293"/>
        <end position="307"/>
    </location>
</feature>
<dbReference type="EMBL" id="CAMXCT010001966">
    <property type="protein sequence ID" value="CAI3994534.1"/>
    <property type="molecule type" value="Genomic_DNA"/>
</dbReference>
<evidence type="ECO:0000259" key="2">
    <source>
        <dbReference type="PROSITE" id="PS50994"/>
    </source>
</evidence>